<reference evidence="2" key="1">
    <citation type="submission" date="2017-07" db="EMBL/GenBank/DDBJ databases">
        <title>Taro Niue Genome Assembly and Annotation.</title>
        <authorList>
            <person name="Atibalentja N."/>
            <person name="Keating K."/>
            <person name="Fields C.J."/>
        </authorList>
    </citation>
    <scope>NUCLEOTIDE SEQUENCE</scope>
    <source>
        <strain evidence="2">Niue_2</strain>
        <tissue evidence="2">Leaf</tissue>
    </source>
</reference>
<comment type="caution">
    <text evidence="2">The sequence shown here is derived from an EMBL/GenBank/DDBJ whole genome shotgun (WGS) entry which is preliminary data.</text>
</comment>
<keyword evidence="3" id="KW-1185">Reference proteome</keyword>
<dbReference type="PANTHER" id="PTHR43039">
    <property type="entry name" value="ESTERASE-RELATED"/>
    <property type="match status" value="1"/>
</dbReference>
<comment type="similarity">
    <text evidence="1">Belongs to the AB hydrolase superfamily.</text>
</comment>
<gene>
    <name evidence="2" type="ORF">Taro_038989</name>
</gene>
<dbReference type="Gene3D" id="3.40.50.1820">
    <property type="entry name" value="alpha/beta hydrolase"/>
    <property type="match status" value="1"/>
</dbReference>
<evidence type="ECO:0000313" key="2">
    <source>
        <dbReference type="EMBL" id="MQM06164.1"/>
    </source>
</evidence>
<evidence type="ECO:0000256" key="1">
    <source>
        <dbReference type="ARBA" id="ARBA00008645"/>
    </source>
</evidence>
<evidence type="ECO:0000313" key="3">
    <source>
        <dbReference type="Proteomes" id="UP000652761"/>
    </source>
</evidence>
<dbReference type="Proteomes" id="UP000652761">
    <property type="component" value="Unassembled WGS sequence"/>
</dbReference>
<dbReference type="OrthoDB" id="408373at2759"/>
<name>A0A843WQ76_COLES</name>
<dbReference type="AlphaFoldDB" id="A0A843WQ76"/>
<dbReference type="EMBL" id="NMUH01003556">
    <property type="protein sequence ID" value="MQM06164.1"/>
    <property type="molecule type" value="Genomic_DNA"/>
</dbReference>
<proteinExistence type="inferred from homology"/>
<dbReference type="SUPFAM" id="SSF53474">
    <property type="entry name" value="alpha/beta-Hydrolases"/>
    <property type="match status" value="1"/>
</dbReference>
<dbReference type="InterPro" id="IPR029058">
    <property type="entry name" value="AB_hydrolase_fold"/>
</dbReference>
<protein>
    <submittedName>
        <fullName evidence="2">Uncharacterized protein</fullName>
    </submittedName>
</protein>
<organism evidence="2 3">
    <name type="scientific">Colocasia esculenta</name>
    <name type="common">Wild taro</name>
    <name type="synonym">Arum esculentum</name>
    <dbReference type="NCBI Taxonomy" id="4460"/>
    <lineage>
        <taxon>Eukaryota</taxon>
        <taxon>Viridiplantae</taxon>
        <taxon>Streptophyta</taxon>
        <taxon>Embryophyta</taxon>
        <taxon>Tracheophyta</taxon>
        <taxon>Spermatophyta</taxon>
        <taxon>Magnoliopsida</taxon>
        <taxon>Liliopsida</taxon>
        <taxon>Araceae</taxon>
        <taxon>Aroideae</taxon>
        <taxon>Colocasieae</taxon>
        <taxon>Colocasia</taxon>
    </lineage>
</organism>
<accession>A0A843WQ76</accession>
<sequence>MAGMVGCIAAVRRPELFRRLVLLGASPRYLNVEGYEGGFAMPELESVFTNIESRFTSWAGGFARLVVGEGYPAAAEKFARSVLRMRPEVALAVAKAVFLSDLRKVLDRVQVPCAVISGANDPVVPVSVAHDMRSKIKGEVAPLEILDFDGHFPQLVACRLLVDALDRIRLG</sequence>